<sequence>MSTTQTLTKPPEYWQLHDPGLFLEPPSRWRQSGLLMQWQLRRNAQMAPMYITVQLLLAIATVLGYGLLIGEPDRVASLYLTTGGPTISLVMVGLVMTPQWVAQARTEGSLAWMRTLPVPRPLFLVADLAVWTMMALPGLVVGLLVGAARFHVGLSISWPLIPGVLLVALTSSAIGYAIANLFAPSLAQVLSQVFVFVIMLFTPISFPASRMPDWAEQIHHWLPFEPMAQVVRSGLASADFTTPGRAWAVLSGWCLVSVAAAAWALGRRQ</sequence>
<feature type="transmembrane region" description="Helical" evidence="5">
    <location>
        <begin position="186"/>
        <end position="206"/>
    </location>
</feature>
<dbReference type="PANTHER" id="PTHR43229:SF2">
    <property type="entry name" value="NODULATION PROTEIN J"/>
    <property type="match status" value="1"/>
</dbReference>
<dbReference type="InterPro" id="IPR013525">
    <property type="entry name" value="ABC2_TM"/>
</dbReference>
<evidence type="ECO:0000256" key="5">
    <source>
        <dbReference type="SAM" id="Phobius"/>
    </source>
</evidence>
<name>A0A1H9RZJ1_9ACTN</name>
<dbReference type="GO" id="GO:0140359">
    <property type="term" value="F:ABC-type transporter activity"/>
    <property type="evidence" value="ECO:0007669"/>
    <property type="project" value="InterPro"/>
</dbReference>
<dbReference type="InterPro" id="IPR051784">
    <property type="entry name" value="Nod_factor_ABC_transporter"/>
</dbReference>
<comment type="subcellular location">
    <subcellularLocation>
        <location evidence="1">Membrane</location>
        <topology evidence="1">Multi-pass membrane protein</topology>
    </subcellularLocation>
</comment>
<gene>
    <name evidence="7" type="ORF">SAMN05443377_11065</name>
</gene>
<dbReference type="Pfam" id="PF12698">
    <property type="entry name" value="ABC2_membrane_3"/>
    <property type="match status" value="1"/>
</dbReference>
<feature type="transmembrane region" description="Helical" evidence="5">
    <location>
        <begin position="49"/>
        <end position="70"/>
    </location>
</feature>
<organism evidence="7 8">
    <name type="scientific">Propionibacterium cyclohexanicum</name>
    <dbReference type="NCBI Taxonomy" id="64702"/>
    <lineage>
        <taxon>Bacteria</taxon>
        <taxon>Bacillati</taxon>
        <taxon>Actinomycetota</taxon>
        <taxon>Actinomycetes</taxon>
        <taxon>Propionibacteriales</taxon>
        <taxon>Propionibacteriaceae</taxon>
        <taxon>Propionibacterium</taxon>
    </lineage>
</organism>
<evidence type="ECO:0000259" key="6">
    <source>
        <dbReference type="Pfam" id="PF12698"/>
    </source>
</evidence>
<feature type="transmembrane region" description="Helical" evidence="5">
    <location>
        <begin position="160"/>
        <end position="179"/>
    </location>
</feature>
<feature type="domain" description="ABC-2 type transporter transmembrane" evidence="6">
    <location>
        <begin position="87"/>
        <end position="263"/>
    </location>
</feature>
<feature type="transmembrane region" description="Helical" evidence="5">
    <location>
        <begin position="246"/>
        <end position="266"/>
    </location>
</feature>
<dbReference type="Proteomes" id="UP000198815">
    <property type="component" value="Unassembled WGS sequence"/>
</dbReference>
<feature type="transmembrane region" description="Helical" evidence="5">
    <location>
        <begin position="122"/>
        <end position="148"/>
    </location>
</feature>
<dbReference type="EMBL" id="FOGZ01000010">
    <property type="protein sequence ID" value="SER78104.1"/>
    <property type="molecule type" value="Genomic_DNA"/>
</dbReference>
<dbReference type="RefSeq" id="WP_091969151.1">
    <property type="nucleotide sequence ID" value="NZ_FOGZ01000010.1"/>
</dbReference>
<accession>A0A1H9RZJ1</accession>
<dbReference type="PANTHER" id="PTHR43229">
    <property type="entry name" value="NODULATION PROTEIN J"/>
    <property type="match status" value="1"/>
</dbReference>
<dbReference type="OrthoDB" id="3699899at2"/>
<protein>
    <submittedName>
        <fullName evidence="7">ABC-2 type transport system permease protein</fullName>
    </submittedName>
</protein>
<keyword evidence="8" id="KW-1185">Reference proteome</keyword>
<keyword evidence="3 5" id="KW-1133">Transmembrane helix</keyword>
<evidence type="ECO:0000256" key="3">
    <source>
        <dbReference type="ARBA" id="ARBA00022989"/>
    </source>
</evidence>
<evidence type="ECO:0000256" key="4">
    <source>
        <dbReference type="ARBA" id="ARBA00023136"/>
    </source>
</evidence>
<dbReference type="GO" id="GO:0016020">
    <property type="term" value="C:membrane"/>
    <property type="evidence" value="ECO:0007669"/>
    <property type="project" value="UniProtKB-SubCell"/>
</dbReference>
<evidence type="ECO:0000256" key="1">
    <source>
        <dbReference type="ARBA" id="ARBA00004141"/>
    </source>
</evidence>
<keyword evidence="4 5" id="KW-0472">Membrane</keyword>
<evidence type="ECO:0000313" key="7">
    <source>
        <dbReference type="EMBL" id="SER78104.1"/>
    </source>
</evidence>
<evidence type="ECO:0000313" key="8">
    <source>
        <dbReference type="Proteomes" id="UP000198815"/>
    </source>
</evidence>
<dbReference type="AlphaFoldDB" id="A0A1H9RZJ1"/>
<proteinExistence type="predicted"/>
<evidence type="ECO:0000256" key="2">
    <source>
        <dbReference type="ARBA" id="ARBA00022692"/>
    </source>
</evidence>
<feature type="transmembrane region" description="Helical" evidence="5">
    <location>
        <begin position="76"/>
        <end position="101"/>
    </location>
</feature>
<keyword evidence="2 5" id="KW-0812">Transmembrane</keyword>
<dbReference type="STRING" id="64702.SAMN05443377_11065"/>
<reference evidence="7 8" key="1">
    <citation type="submission" date="2016-10" db="EMBL/GenBank/DDBJ databases">
        <authorList>
            <person name="de Groot N.N."/>
        </authorList>
    </citation>
    <scope>NUCLEOTIDE SEQUENCE [LARGE SCALE GENOMIC DNA]</scope>
    <source>
        <strain evidence="7 8">DSM 16859</strain>
    </source>
</reference>